<evidence type="ECO:0000256" key="4">
    <source>
        <dbReference type="ARBA" id="ARBA00022989"/>
    </source>
</evidence>
<keyword evidence="6" id="KW-0496">Mitochondrion</keyword>
<dbReference type="PROSITE" id="PS50895">
    <property type="entry name" value="SURF1"/>
    <property type="match status" value="1"/>
</dbReference>
<keyword evidence="6" id="KW-0999">Mitochondrion inner membrane</keyword>
<dbReference type="CDD" id="cd06662">
    <property type="entry name" value="SURF1"/>
    <property type="match status" value="1"/>
</dbReference>
<keyword evidence="8" id="KW-1185">Reference proteome</keyword>
<protein>
    <recommendedName>
        <fullName evidence="6">SURF1-like protein</fullName>
    </recommendedName>
</protein>
<dbReference type="InterPro" id="IPR045214">
    <property type="entry name" value="Surf1/Surf4"/>
</dbReference>
<evidence type="ECO:0000256" key="6">
    <source>
        <dbReference type="RuleBase" id="RU363076"/>
    </source>
</evidence>
<evidence type="ECO:0000313" key="8">
    <source>
        <dbReference type="Proteomes" id="UP001152798"/>
    </source>
</evidence>
<dbReference type="Proteomes" id="UP001152798">
    <property type="component" value="Chromosome 3"/>
</dbReference>
<keyword evidence="3 6" id="KW-0812">Transmembrane</keyword>
<dbReference type="Pfam" id="PF02104">
    <property type="entry name" value="SURF1"/>
    <property type="match status" value="1"/>
</dbReference>
<dbReference type="PANTHER" id="PTHR23427">
    <property type="entry name" value="SURFEIT LOCUS PROTEIN"/>
    <property type="match status" value="1"/>
</dbReference>
<evidence type="ECO:0000256" key="1">
    <source>
        <dbReference type="ARBA" id="ARBA00004370"/>
    </source>
</evidence>
<keyword evidence="5 6" id="KW-0472">Membrane</keyword>
<sequence length="301" mass="33959">MNFLKFTRQSIAICKGRTNTFSTNLETSSSLRKFSTHKFVNTIHKVERFPGGRISNVKKEIDGPAYFLLIIPISAFFLGTWQVKRKKWKEDLIEGLLNTTKIPPVSLPTELSEIAEMEFRRVTVTGEFDHSGEMYLGPRSLLVDGESTYSGKLVSSAGNGSSGYYVITPFIRSDTKEKILVNRGWVSFRQKNPKTREEGQIQGEVEITGVIRHSEEAPRFGPVKKEDVRIWFARNVEQMAEMVGGVPIFIDASVDTTVSGGPIGGQTRASLRNEHLSYILTWYSLSAATGLMWYMKYIRKV</sequence>
<comment type="similarity">
    <text evidence="2 6">Belongs to the SURF1 family.</text>
</comment>
<evidence type="ECO:0000256" key="2">
    <source>
        <dbReference type="ARBA" id="ARBA00007165"/>
    </source>
</evidence>
<proteinExistence type="inferred from homology"/>
<dbReference type="AlphaFoldDB" id="A0A9P0E6Y3"/>
<comment type="subcellular location">
    <subcellularLocation>
        <location evidence="1">Membrane</location>
    </subcellularLocation>
    <subcellularLocation>
        <location evidence="6">Mitochondrion inner membrane</location>
        <topology evidence="6">Multi-pass membrane protein</topology>
    </subcellularLocation>
</comment>
<accession>A0A9P0E6Y3</accession>
<name>A0A9P0E6Y3_NEZVI</name>
<organism evidence="7 8">
    <name type="scientific">Nezara viridula</name>
    <name type="common">Southern green stink bug</name>
    <name type="synonym">Cimex viridulus</name>
    <dbReference type="NCBI Taxonomy" id="85310"/>
    <lineage>
        <taxon>Eukaryota</taxon>
        <taxon>Metazoa</taxon>
        <taxon>Ecdysozoa</taxon>
        <taxon>Arthropoda</taxon>
        <taxon>Hexapoda</taxon>
        <taxon>Insecta</taxon>
        <taxon>Pterygota</taxon>
        <taxon>Neoptera</taxon>
        <taxon>Paraneoptera</taxon>
        <taxon>Hemiptera</taxon>
        <taxon>Heteroptera</taxon>
        <taxon>Panheteroptera</taxon>
        <taxon>Pentatomomorpha</taxon>
        <taxon>Pentatomoidea</taxon>
        <taxon>Pentatomidae</taxon>
        <taxon>Pentatominae</taxon>
        <taxon>Nezara</taxon>
    </lineage>
</organism>
<dbReference type="InterPro" id="IPR002994">
    <property type="entry name" value="Surf1/Shy1"/>
</dbReference>
<dbReference type="GO" id="GO:0033617">
    <property type="term" value="P:mitochondrial respiratory chain complex IV assembly"/>
    <property type="evidence" value="ECO:0007669"/>
    <property type="project" value="TreeGrafter"/>
</dbReference>
<evidence type="ECO:0000256" key="3">
    <source>
        <dbReference type="ARBA" id="ARBA00022692"/>
    </source>
</evidence>
<gene>
    <name evidence="7" type="ORF">NEZAVI_LOCUS5426</name>
</gene>
<evidence type="ECO:0000256" key="5">
    <source>
        <dbReference type="ARBA" id="ARBA00023136"/>
    </source>
</evidence>
<dbReference type="EMBL" id="OV725079">
    <property type="protein sequence ID" value="CAH1395094.1"/>
    <property type="molecule type" value="Genomic_DNA"/>
</dbReference>
<dbReference type="GO" id="GO:0005743">
    <property type="term" value="C:mitochondrial inner membrane"/>
    <property type="evidence" value="ECO:0007669"/>
    <property type="project" value="UniProtKB-SubCell"/>
</dbReference>
<evidence type="ECO:0000313" key="7">
    <source>
        <dbReference type="EMBL" id="CAH1395094.1"/>
    </source>
</evidence>
<feature type="transmembrane region" description="Helical" evidence="6">
    <location>
        <begin position="65"/>
        <end position="83"/>
    </location>
</feature>
<feature type="transmembrane region" description="Helical" evidence="6">
    <location>
        <begin position="276"/>
        <end position="295"/>
    </location>
</feature>
<dbReference type="PANTHER" id="PTHR23427:SF2">
    <property type="entry name" value="SURFEIT LOCUS PROTEIN 1"/>
    <property type="match status" value="1"/>
</dbReference>
<dbReference type="OrthoDB" id="10040024at2759"/>
<keyword evidence="4 6" id="KW-1133">Transmembrane helix</keyword>
<comment type="function">
    <text evidence="6">Probably involved in the biogenesis of the COX complex.</text>
</comment>
<reference evidence="7" key="1">
    <citation type="submission" date="2022-01" db="EMBL/GenBank/DDBJ databases">
        <authorList>
            <person name="King R."/>
        </authorList>
    </citation>
    <scope>NUCLEOTIDE SEQUENCE</scope>
</reference>